<dbReference type="EMBL" id="JAQLWV010000013">
    <property type="protein sequence ID" value="MDB7933449.1"/>
    <property type="molecule type" value="Genomic_DNA"/>
</dbReference>
<feature type="compositionally biased region" description="Basic and acidic residues" evidence="1">
    <location>
        <begin position="101"/>
        <end position="124"/>
    </location>
</feature>
<sequence>MLNKPRCQKATNQTGKQALYCEGRFLCAHQYNCPQTRQYENTPGFQECKRLQPQNRSPSVGYHQNVIPRVKNLKSVEQAPDATTVLPSGMYVRNVIPNAEGKAEETISGKEEATHITKQKKETQNGKQVRKSRSRKRKEG</sequence>
<feature type="region of interest" description="Disordered" evidence="1">
    <location>
        <begin position="99"/>
        <end position="140"/>
    </location>
</feature>
<dbReference type="RefSeq" id="WP_155116950.1">
    <property type="nucleotide sequence ID" value="NZ_BAABXT010000001.1"/>
</dbReference>
<organism evidence="2 4">
    <name type="scientific">Flavonifractor plautii</name>
    <name type="common">Fusobacterium plautii</name>
    <dbReference type="NCBI Taxonomy" id="292800"/>
    <lineage>
        <taxon>Bacteria</taxon>
        <taxon>Bacillati</taxon>
        <taxon>Bacillota</taxon>
        <taxon>Clostridia</taxon>
        <taxon>Eubacteriales</taxon>
        <taxon>Oscillospiraceae</taxon>
        <taxon>Flavonifractor</taxon>
    </lineage>
</organism>
<reference evidence="2" key="1">
    <citation type="submission" date="2023-01" db="EMBL/GenBank/DDBJ databases">
        <title>Human gut microbiome strain richness.</title>
        <authorList>
            <person name="Chen-Liaw A."/>
        </authorList>
    </citation>
    <scope>NUCLEOTIDE SEQUENCE</scope>
    <source>
        <strain evidence="3">1001287st1_F4_1001285I_161205</strain>
        <strain evidence="2">2225st1_A6_2225SCRN_200828</strain>
    </source>
</reference>
<dbReference type="AlphaFoldDB" id="A0AAW6C1Q3"/>
<gene>
    <name evidence="2" type="ORF">PND83_02460</name>
    <name evidence="3" type="ORF">PNE06_10240</name>
</gene>
<evidence type="ECO:0000256" key="1">
    <source>
        <dbReference type="SAM" id="MobiDB-lite"/>
    </source>
</evidence>
<feature type="compositionally biased region" description="Basic residues" evidence="1">
    <location>
        <begin position="128"/>
        <end position="140"/>
    </location>
</feature>
<evidence type="ECO:0000313" key="2">
    <source>
        <dbReference type="EMBL" id="MDB7904833.1"/>
    </source>
</evidence>
<evidence type="ECO:0000313" key="3">
    <source>
        <dbReference type="EMBL" id="MDB7933449.1"/>
    </source>
</evidence>
<accession>A0AAW6C1Q3</accession>
<evidence type="ECO:0000313" key="4">
    <source>
        <dbReference type="Proteomes" id="UP001211006"/>
    </source>
</evidence>
<dbReference type="GeneID" id="63974389"/>
<proteinExistence type="predicted"/>
<dbReference type="EMBL" id="JAQLWO010000002">
    <property type="protein sequence ID" value="MDB7904833.1"/>
    <property type="molecule type" value="Genomic_DNA"/>
</dbReference>
<name>A0AAW6C1Q3_FLAPL</name>
<protein>
    <submittedName>
        <fullName evidence="2">Uncharacterized protein</fullName>
    </submittedName>
</protein>
<dbReference type="Proteomes" id="UP001211006">
    <property type="component" value="Unassembled WGS sequence"/>
</dbReference>
<comment type="caution">
    <text evidence="2">The sequence shown here is derived from an EMBL/GenBank/DDBJ whole genome shotgun (WGS) entry which is preliminary data.</text>
</comment>
<dbReference type="Proteomes" id="UP001211173">
    <property type="component" value="Unassembled WGS sequence"/>
</dbReference>